<sequence>MTNTAHEARRTQDKKAAGWSEFAAAEPALAEWAERRFGAYPHHVLATLRADGSPRLTGLEADFRGGELWLGMMPGSRKARDLRRDPRFSLYANPGGGSDVVDGDVRIAGRAVEVTDAEVLARYWRAAAHHPARQRRRPGGRPATDS</sequence>
<keyword evidence="1" id="KW-0560">Oxidoreductase</keyword>
<dbReference type="Gene3D" id="2.30.110.10">
    <property type="entry name" value="Electron Transport, Fmn-binding Protein, Chain A"/>
    <property type="match status" value="1"/>
</dbReference>
<dbReference type="SUPFAM" id="SSF50475">
    <property type="entry name" value="FMN-binding split barrel"/>
    <property type="match status" value="1"/>
</dbReference>
<gene>
    <name evidence="3" type="ORF">GCM10010361_04610</name>
</gene>
<feature type="domain" description="Pyridoxamine 5'-phosphate oxidase N-terminal" evidence="2">
    <location>
        <begin position="44"/>
        <end position="130"/>
    </location>
</feature>
<dbReference type="Pfam" id="PF01243">
    <property type="entry name" value="PNPOx_N"/>
    <property type="match status" value="1"/>
</dbReference>
<dbReference type="InterPro" id="IPR012349">
    <property type="entry name" value="Split_barrel_FMN-bd"/>
</dbReference>
<dbReference type="InterPro" id="IPR011576">
    <property type="entry name" value="Pyridox_Oxase_N"/>
</dbReference>
<dbReference type="Proteomes" id="UP001500909">
    <property type="component" value="Unassembled WGS sequence"/>
</dbReference>
<dbReference type="PANTHER" id="PTHR35176">
    <property type="entry name" value="HEME OXYGENASE HI_0854-RELATED"/>
    <property type="match status" value="1"/>
</dbReference>
<dbReference type="EMBL" id="BAAABY010000003">
    <property type="protein sequence ID" value="GAA0443745.1"/>
    <property type="molecule type" value="Genomic_DNA"/>
</dbReference>
<accession>A0ABN0ZD01</accession>
<comment type="caution">
    <text evidence="3">The sequence shown here is derived from an EMBL/GenBank/DDBJ whole genome shotgun (WGS) entry which is preliminary data.</text>
</comment>
<evidence type="ECO:0000313" key="4">
    <source>
        <dbReference type="Proteomes" id="UP001500909"/>
    </source>
</evidence>
<organism evidence="3 4">
    <name type="scientific">Streptomyces olivaceiscleroticus</name>
    <dbReference type="NCBI Taxonomy" id="68245"/>
    <lineage>
        <taxon>Bacteria</taxon>
        <taxon>Bacillati</taxon>
        <taxon>Actinomycetota</taxon>
        <taxon>Actinomycetes</taxon>
        <taxon>Kitasatosporales</taxon>
        <taxon>Streptomycetaceae</taxon>
        <taxon>Streptomyces</taxon>
    </lineage>
</organism>
<dbReference type="PANTHER" id="PTHR35176:SF6">
    <property type="entry name" value="HEME OXYGENASE HI_0854-RELATED"/>
    <property type="match status" value="1"/>
</dbReference>
<proteinExistence type="predicted"/>
<evidence type="ECO:0000313" key="3">
    <source>
        <dbReference type="EMBL" id="GAA0443745.1"/>
    </source>
</evidence>
<dbReference type="RefSeq" id="WP_346092543.1">
    <property type="nucleotide sequence ID" value="NZ_BAAABY010000003.1"/>
</dbReference>
<protein>
    <recommendedName>
        <fullName evidence="2">Pyridoxamine 5'-phosphate oxidase N-terminal domain-containing protein</fullName>
    </recommendedName>
</protein>
<keyword evidence="4" id="KW-1185">Reference proteome</keyword>
<reference evidence="3 4" key="1">
    <citation type="journal article" date="2019" name="Int. J. Syst. Evol. Microbiol.">
        <title>The Global Catalogue of Microorganisms (GCM) 10K type strain sequencing project: providing services to taxonomists for standard genome sequencing and annotation.</title>
        <authorList>
            <consortium name="The Broad Institute Genomics Platform"/>
            <consortium name="The Broad Institute Genome Sequencing Center for Infectious Disease"/>
            <person name="Wu L."/>
            <person name="Ma J."/>
        </authorList>
    </citation>
    <scope>NUCLEOTIDE SEQUENCE [LARGE SCALE GENOMIC DNA]</scope>
    <source>
        <strain evidence="3 4">JCM 4805</strain>
    </source>
</reference>
<evidence type="ECO:0000259" key="2">
    <source>
        <dbReference type="Pfam" id="PF01243"/>
    </source>
</evidence>
<name>A0ABN0ZD01_9ACTN</name>
<evidence type="ECO:0000256" key="1">
    <source>
        <dbReference type="ARBA" id="ARBA00023002"/>
    </source>
</evidence>
<dbReference type="InterPro" id="IPR052019">
    <property type="entry name" value="F420H2_bilvrd_red/Heme_oxyg"/>
</dbReference>